<gene>
    <name evidence="2" type="ORF">FHS29_004860</name>
</gene>
<protein>
    <recommendedName>
        <fullName evidence="4">Secreted protein</fullName>
    </recommendedName>
</protein>
<dbReference type="Proteomes" id="UP000547510">
    <property type="component" value="Unassembled WGS sequence"/>
</dbReference>
<evidence type="ECO:0000313" key="2">
    <source>
        <dbReference type="EMBL" id="MBB5958252.1"/>
    </source>
</evidence>
<dbReference type="AlphaFoldDB" id="A0A841CIB5"/>
<dbReference type="EMBL" id="JACHJN010000007">
    <property type="protein sequence ID" value="MBB5958252.1"/>
    <property type="molecule type" value="Genomic_DNA"/>
</dbReference>
<reference evidence="2 3" key="1">
    <citation type="submission" date="2020-08" db="EMBL/GenBank/DDBJ databases">
        <title>Genomic Encyclopedia of Type Strains, Phase III (KMG-III): the genomes of soil and plant-associated and newly described type strains.</title>
        <authorList>
            <person name="Whitman W."/>
        </authorList>
    </citation>
    <scope>NUCLEOTIDE SEQUENCE [LARGE SCALE GENOMIC DNA]</scope>
    <source>
        <strain evidence="2 3">CECT 8640</strain>
    </source>
</reference>
<evidence type="ECO:0000313" key="3">
    <source>
        <dbReference type="Proteomes" id="UP000547510"/>
    </source>
</evidence>
<name>A0A841CIB5_9PSEU</name>
<feature type="signal peptide" evidence="1">
    <location>
        <begin position="1"/>
        <end position="18"/>
    </location>
</feature>
<sequence length="126" mass="12656">MAWALLAGFLYLYVAVCATDDDAHPSSPASLVHVVTDTLSPPGDGHHGDTDGCGALIHDPGCFVTGDSFAGIKDLLALCALLSVLARAADGKAPDHSSAAVGGAPAPPVRVRGGRAILLSVCIART</sequence>
<evidence type="ECO:0000256" key="1">
    <source>
        <dbReference type="SAM" id="SignalP"/>
    </source>
</evidence>
<proteinExistence type="predicted"/>
<evidence type="ECO:0008006" key="4">
    <source>
        <dbReference type="Google" id="ProtNLM"/>
    </source>
</evidence>
<keyword evidence="3" id="KW-1185">Reference proteome</keyword>
<accession>A0A841CIB5</accession>
<dbReference type="RefSeq" id="WP_184694030.1">
    <property type="nucleotide sequence ID" value="NZ_JACHJN010000007.1"/>
</dbReference>
<comment type="caution">
    <text evidence="2">The sequence shown here is derived from an EMBL/GenBank/DDBJ whole genome shotgun (WGS) entry which is preliminary data.</text>
</comment>
<organism evidence="2 3">
    <name type="scientific">Saccharothrix tamanrassetensis</name>
    <dbReference type="NCBI Taxonomy" id="1051531"/>
    <lineage>
        <taxon>Bacteria</taxon>
        <taxon>Bacillati</taxon>
        <taxon>Actinomycetota</taxon>
        <taxon>Actinomycetes</taxon>
        <taxon>Pseudonocardiales</taxon>
        <taxon>Pseudonocardiaceae</taxon>
        <taxon>Saccharothrix</taxon>
    </lineage>
</organism>
<feature type="chain" id="PRO_5038841649" description="Secreted protein" evidence="1">
    <location>
        <begin position="19"/>
        <end position="126"/>
    </location>
</feature>
<keyword evidence="1" id="KW-0732">Signal</keyword>